<sequence length="157" mass="17251">MTRFLSSIQYSYLGLPRSNFTPSLAWSCKSPTYQTAVGIFTVLSAYTSRCYRVAMSFSAPHTGFPSSQWSDSYAKGFMFASGSYLFFRRLAFAAADASEMRKVAQRLTAFGDGELSFLLCLTQYGLSSSPAAFKVPASTPHDLENKNKASKYSKGSL</sequence>
<proteinExistence type="predicted"/>
<reference evidence="2" key="1">
    <citation type="journal article" date="2014" name="Proc. Natl. Acad. Sci. U.S.A.">
        <title>Extensive sampling of basidiomycete genomes demonstrates inadequacy of the white-rot/brown-rot paradigm for wood decay fungi.</title>
        <authorList>
            <person name="Riley R."/>
            <person name="Salamov A.A."/>
            <person name="Brown D.W."/>
            <person name="Nagy L.G."/>
            <person name="Floudas D."/>
            <person name="Held B.W."/>
            <person name="Levasseur A."/>
            <person name="Lombard V."/>
            <person name="Morin E."/>
            <person name="Otillar R."/>
            <person name="Lindquist E.A."/>
            <person name="Sun H."/>
            <person name="LaButti K.M."/>
            <person name="Schmutz J."/>
            <person name="Jabbour D."/>
            <person name="Luo H."/>
            <person name="Baker S.E."/>
            <person name="Pisabarro A.G."/>
            <person name="Walton J.D."/>
            <person name="Blanchette R.A."/>
            <person name="Henrissat B."/>
            <person name="Martin F."/>
            <person name="Cullen D."/>
            <person name="Hibbett D.S."/>
            <person name="Grigoriev I.V."/>
        </authorList>
    </citation>
    <scope>NUCLEOTIDE SEQUENCE [LARGE SCALE GENOMIC DNA]</scope>
    <source>
        <strain evidence="2">CBS 339.88</strain>
    </source>
</reference>
<evidence type="ECO:0000313" key="2">
    <source>
        <dbReference type="Proteomes" id="UP000027222"/>
    </source>
</evidence>
<dbReference type="EMBL" id="KL142371">
    <property type="protein sequence ID" value="KDR80768.1"/>
    <property type="molecule type" value="Genomic_DNA"/>
</dbReference>
<accession>A0A067TP62</accession>
<protein>
    <submittedName>
        <fullName evidence="1">Uncharacterized protein</fullName>
    </submittedName>
</protein>
<dbReference type="AlphaFoldDB" id="A0A067TP62"/>
<dbReference type="Proteomes" id="UP000027222">
    <property type="component" value="Unassembled WGS sequence"/>
</dbReference>
<dbReference type="HOGENOM" id="CLU_1678026_0_0_1"/>
<name>A0A067TP62_GALM3</name>
<evidence type="ECO:0000313" key="1">
    <source>
        <dbReference type="EMBL" id="KDR80768.1"/>
    </source>
</evidence>
<keyword evidence="2" id="KW-1185">Reference proteome</keyword>
<organism evidence="1 2">
    <name type="scientific">Galerina marginata (strain CBS 339.88)</name>
    <dbReference type="NCBI Taxonomy" id="685588"/>
    <lineage>
        <taxon>Eukaryota</taxon>
        <taxon>Fungi</taxon>
        <taxon>Dikarya</taxon>
        <taxon>Basidiomycota</taxon>
        <taxon>Agaricomycotina</taxon>
        <taxon>Agaricomycetes</taxon>
        <taxon>Agaricomycetidae</taxon>
        <taxon>Agaricales</taxon>
        <taxon>Agaricineae</taxon>
        <taxon>Strophariaceae</taxon>
        <taxon>Galerina</taxon>
    </lineage>
</organism>
<gene>
    <name evidence="1" type="ORF">GALMADRAFT_1105672</name>
</gene>